<dbReference type="RefSeq" id="WP_126401224.1">
    <property type="nucleotide sequence ID" value="NZ_AP018907.1"/>
</dbReference>
<organism evidence="2 3">
    <name type="scientific">Blastochloris tepida</name>
    <dbReference type="NCBI Taxonomy" id="2233851"/>
    <lineage>
        <taxon>Bacteria</taxon>
        <taxon>Pseudomonadati</taxon>
        <taxon>Pseudomonadota</taxon>
        <taxon>Alphaproteobacteria</taxon>
        <taxon>Hyphomicrobiales</taxon>
        <taxon>Blastochloridaceae</taxon>
        <taxon>Blastochloris</taxon>
    </lineage>
</organism>
<dbReference type="InterPro" id="IPR019285">
    <property type="entry name" value="DUF2336"/>
</dbReference>
<proteinExistence type="predicted"/>
<evidence type="ECO:0000313" key="3">
    <source>
        <dbReference type="Proteomes" id="UP000266934"/>
    </source>
</evidence>
<evidence type="ECO:0008006" key="4">
    <source>
        <dbReference type="Google" id="ProtNLM"/>
    </source>
</evidence>
<accession>A0A348G3E3</accession>
<feature type="compositionally biased region" description="Basic and acidic residues" evidence="1">
    <location>
        <begin position="328"/>
        <end position="337"/>
    </location>
</feature>
<feature type="region of interest" description="Disordered" evidence="1">
    <location>
        <begin position="145"/>
        <end position="191"/>
    </location>
</feature>
<dbReference type="Pfam" id="PF10098">
    <property type="entry name" value="DUF2336"/>
    <property type="match status" value="1"/>
</dbReference>
<sequence>MTTRTPNIRGLITLARQEGVDIRPTLVRVITDLYVGEPVHSAAEVERYTELARHMLEAVDEGSRIAVAMKLARYPQAPREILMMLAVDTIAVAEQVLARAHFAEADLLQLADMLDDQRRRIIAKRPDLPASVAEHLVALEYGRSQSAARDPLRPTPRLDAAPELQPDLSQPDPAQPAETAAPLPWLPSPPAAVPAGRRAPLPLANPADYAFAAAELEQAALQKRTDDFIDVLARVFELDRGKAEEIVADPSGQPVAIACRALGMSSDAFSRIMLFLDPTIGRSVALVFQLAEYYGRLSVAEAREVTALWRESRRPGGRHMPATSPDGTGRHSFEPRRGAPSLPAETRTTLRR</sequence>
<dbReference type="AlphaFoldDB" id="A0A348G3E3"/>
<evidence type="ECO:0000313" key="2">
    <source>
        <dbReference type="EMBL" id="BBF94076.1"/>
    </source>
</evidence>
<protein>
    <recommendedName>
        <fullName evidence="4">DUF2336 domain-containing protein</fullName>
    </recommendedName>
</protein>
<gene>
    <name evidence="2" type="ORF">BLTE_27610</name>
</gene>
<dbReference type="OrthoDB" id="8455292at2"/>
<keyword evidence="3" id="KW-1185">Reference proteome</keyword>
<dbReference type="KEGG" id="blag:BLTE_27610"/>
<feature type="region of interest" description="Disordered" evidence="1">
    <location>
        <begin position="312"/>
        <end position="352"/>
    </location>
</feature>
<name>A0A348G3E3_9HYPH</name>
<dbReference type="Proteomes" id="UP000266934">
    <property type="component" value="Chromosome"/>
</dbReference>
<dbReference type="EMBL" id="AP018907">
    <property type="protein sequence ID" value="BBF94076.1"/>
    <property type="molecule type" value="Genomic_DNA"/>
</dbReference>
<reference evidence="2 3" key="1">
    <citation type="submission" date="2018-08" db="EMBL/GenBank/DDBJ databases">
        <title>Complete genome sequencing of Blastochloris tepida GI.</title>
        <authorList>
            <person name="Tsukatani Y."/>
            <person name="Mori H."/>
        </authorList>
    </citation>
    <scope>NUCLEOTIDE SEQUENCE [LARGE SCALE GENOMIC DNA]</scope>
    <source>
        <strain evidence="2 3">GI</strain>
    </source>
</reference>
<evidence type="ECO:0000256" key="1">
    <source>
        <dbReference type="SAM" id="MobiDB-lite"/>
    </source>
</evidence>